<dbReference type="GO" id="GO:0005524">
    <property type="term" value="F:ATP binding"/>
    <property type="evidence" value="ECO:0007669"/>
    <property type="project" value="InterPro"/>
</dbReference>
<dbReference type="SUPFAM" id="SSF52540">
    <property type="entry name" value="P-loop containing nucleoside triphosphate hydrolases"/>
    <property type="match status" value="1"/>
</dbReference>
<dbReference type="EMBL" id="NTRR01000102">
    <property type="protein sequence ID" value="PFE06794.1"/>
    <property type="molecule type" value="Genomic_DNA"/>
</dbReference>
<dbReference type="PANTHER" id="PTHR11070:SF2">
    <property type="entry name" value="ATP-DEPENDENT DNA HELICASE SRS2"/>
    <property type="match status" value="1"/>
</dbReference>
<proteinExistence type="predicted"/>
<accession>A0A2A8ZSP1</accession>
<dbReference type="GO" id="GO:0003677">
    <property type="term" value="F:DNA binding"/>
    <property type="evidence" value="ECO:0007669"/>
    <property type="project" value="InterPro"/>
</dbReference>
<reference evidence="1 2" key="1">
    <citation type="submission" date="2017-09" db="EMBL/GenBank/DDBJ databases">
        <title>Large-scale bioinformatics analysis of Bacillus genomes uncovers conserved roles of natural products in bacterial physiology.</title>
        <authorList>
            <consortium name="Agbiome Team Llc"/>
            <person name="Bleich R.M."/>
            <person name="Grubbs K.J."/>
            <person name="Santa Maria K.C."/>
            <person name="Allen S.E."/>
            <person name="Farag S."/>
            <person name="Shank E.A."/>
            <person name="Bowers A."/>
        </authorList>
    </citation>
    <scope>NUCLEOTIDE SEQUENCE [LARGE SCALE GENOMIC DNA]</scope>
    <source>
        <strain evidence="1 2">AFS022681</strain>
    </source>
</reference>
<dbReference type="GO" id="GO:0043138">
    <property type="term" value="F:3'-5' DNA helicase activity"/>
    <property type="evidence" value="ECO:0007669"/>
    <property type="project" value="TreeGrafter"/>
</dbReference>
<comment type="caution">
    <text evidence="1">The sequence shown here is derived from an EMBL/GenBank/DDBJ whole genome shotgun (WGS) entry which is preliminary data.</text>
</comment>
<dbReference type="PANTHER" id="PTHR11070">
    <property type="entry name" value="UVRD / RECB / PCRA DNA HELICASE FAMILY MEMBER"/>
    <property type="match status" value="1"/>
</dbReference>
<dbReference type="Pfam" id="PF13245">
    <property type="entry name" value="AAA_19"/>
    <property type="match status" value="1"/>
</dbReference>
<protein>
    <submittedName>
        <fullName evidence="1">Uncharacterized protein</fullName>
    </submittedName>
</protein>
<name>A0A2A8ZSP1_BACCE</name>
<dbReference type="AlphaFoldDB" id="A0A2A8ZSP1"/>
<organism evidence="1 2">
    <name type="scientific">Bacillus cereus</name>
    <dbReference type="NCBI Taxonomy" id="1396"/>
    <lineage>
        <taxon>Bacteria</taxon>
        <taxon>Bacillati</taxon>
        <taxon>Bacillota</taxon>
        <taxon>Bacilli</taxon>
        <taxon>Bacillales</taxon>
        <taxon>Bacillaceae</taxon>
        <taxon>Bacillus</taxon>
        <taxon>Bacillus cereus group</taxon>
    </lineage>
</organism>
<dbReference type="InterPro" id="IPR000212">
    <property type="entry name" value="DNA_helicase_UvrD/REP"/>
</dbReference>
<gene>
    <name evidence="1" type="ORF">CN307_32410</name>
</gene>
<evidence type="ECO:0000313" key="1">
    <source>
        <dbReference type="EMBL" id="PFE06794.1"/>
    </source>
</evidence>
<dbReference type="Proteomes" id="UP000220032">
    <property type="component" value="Unassembled WGS sequence"/>
</dbReference>
<dbReference type="GO" id="GO:0000725">
    <property type="term" value="P:recombinational repair"/>
    <property type="evidence" value="ECO:0007669"/>
    <property type="project" value="TreeGrafter"/>
</dbReference>
<dbReference type="Gene3D" id="3.40.50.300">
    <property type="entry name" value="P-loop containing nucleotide triphosphate hydrolases"/>
    <property type="match status" value="2"/>
</dbReference>
<evidence type="ECO:0000313" key="2">
    <source>
        <dbReference type="Proteomes" id="UP000220032"/>
    </source>
</evidence>
<dbReference type="InterPro" id="IPR027417">
    <property type="entry name" value="P-loop_NTPase"/>
</dbReference>
<dbReference type="RefSeq" id="WP_098344233.1">
    <property type="nucleotide sequence ID" value="NZ_NTRR01000102.1"/>
</dbReference>
<sequence length="459" mass="53416">MKIVVAGAGAGKTTSMAQLVLDKLEEVNTGKFIYVITYTNAARNRIREKIIELNGCIPNQLFIETIHVFLLREFVLPFHHLLYNQQFIKASQMKLPDNLIFKSRKIKELADNKIVHVEKVTEIAKWIICKKTKDTIQIKEKRRNLLDIVSRYLDSIFIDEAQDMDKHLLEVVQMLDRENIDLYLVGDPKQDLRGRDAFKTLIEKYRKSVEYLSENHRCPISHVQLANSYISADEQQLPQKALLGELGYVFESDIEINNFVNTINWDYAFIYKKNDRFITHINDKNWAKENLAYELKSIINKSNINVQLVDKIIYDIQKIILKDLSQLNNFKVFSMLEKSLSIKLTRQDKGKLADAINLNREIPTNEGILVNSIDSIKGLEGNKCLFILSTELAPYLFGENGNQNKMLNYLYVALTRSKQKLVFMITTEVEEKYSRKCINTYFQENLLIKEERTREATLT</sequence>